<dbReference type="AlphaFoldDB" id="A0A067G9E2"/>
<protein>
    <submittedName>
        <fullName evidence="2">Uncharacterized protein</fullName>
    </submittedName>
</protein>
<accession>A0A067G9E2</accession>
<dbReference type="Proteomes" id="UP000027120">
    <property type="component" value="Unassembled WGS sequence"/>
</dbReference>
<keyword evidence="1" id="KW-0472">Membrane</keyword>
<evidence type="ECO:0000313" key="3">
    <source>
        <dbReference type="Proteomes" id="UP000027120"/>
    </source>
</evidence>
<name>A0A067G9E2_CITSI</name>
<keyword evidence="1" id="KW-1133">Transmembrane helix</keyword>
<reference evidence="2 3" key="1">
    <citation type="submission" date="2014-04" db="EMBL/GenBank/DDBJ databases">
        <authorList>
            <consortium name="International Citrus Genome Consortium"/>
            <person name="Gmitter F."/>
            <person name="Chen C."/>
            <person name="Farmerie W."/>
            <person name="Harkins T."/>
            <person name="Desany B."/>
            <person name="Mohiuddin M."/>
            <person name="Kodira C."/>
            <person name="Borodovsky M."/>
            <person name="Lomsadze A."/>
            <person name="Burns P."/>
            <person name="Jenkins J."/>
            <person name="Prochnik S."/>
            <person name="Shu S."/>
            <person name="Chapman J."/>
            <person name="Pitluck S."/>
            <person name="Schmutz J."/>
            <person name="Rokhsar D."/>
        </authorList>
    </citation>
    <scope>NUCLEOTIDE SEQUENCE</scope>
</reference>
<feature type="transmembrane region" description="Helical" evidence="1">
    <location>
        <begin position="23"/>
        <end position="43"/>
    </location>
</feature>
<evidence type="ECO:0000313" key="2">
    <source>
        <dbReference type="EMBL" id="KDO75220.1"/>
    </source>
</evidence>
<gene>
    <name evidence="2" type="ORF">CISIN_1g034137mg</name>
</gene>
<sequence>MKRDDERRSVAISKYLSFIFRSYIWKIKLLPILFSTIFGKIVMKFRLIAKKDKLEPLSPNLHLLSMRVSNFSLHIFQSKQSMTEGFCLKHGKGEERIERIVRG</sequence>
<proteinExistence type="predicted"/>
<evidence type="ECO:0000256" key="1">
    <source>
        <dbReference type="SAM" id="Phobius"/>
    </source>
</evidence>
<keyword evidence="1" id="KW-0812">Transmembrane</keyword>
<organism evidence="2 3">
    <name type="scientific">Citrus sinensis</name>
    <name type="common">Sweet orange</name>
    <name type="synonym">Citrus aurantium var. sinensis</name>
    <dbReference type="NCBI Taxonomy" id="2711"/>
    <lineage>
        <taxon>Eukaryota</taxon>
        <taxon>Viridiplantae</taxon>
        <taxon>Streptophyta</taxon>
        <taxon>Embryophyta</taxon>
        <taxon>Tracheophyta</taxon>
        <taxon>Spermatophyta</taxon>
        <taxon>Magnoliopsida</taxon>
        <taxon>eudicotyledons</taxon>
        <taxon>Gunneridae</taxon>
        <taxon>Pentapetalae</taxon>
        <taxon>rosids</taxon>
        <taxon>malvids</taxon>
        <taxon>Sapindales</taxon>
        <taxon>Rutaceae</taxon>
        <taxon>Aurantioideae</taxon>
        <taxon>Citrus</taxon>
    </lineage>
</organism>
<dbReference type="EMBL" id="KK784882">
    <property type="protein sequence ID" value="KDO75220.1"/>
    <property type="molecule type" value="Genomic_DNA"/>
</dbReference>
<keyword evidence="3" id="KW-1185">Reference proteome</keyword>